<evidence type="ECO:0000256" key="1">
    <source>
        <dbReference type="SAM" id="Phobius"/>
    </source>
</evidence>
<dbReference type="Pfam" id="PF13828">
    <property type="entry name" value="DUF4190"/>
    <property type="match status" value="1"/>
</dbReference>
<gene>
    <name evidence="3" type="ORF">BS297_07945</name>
</gene>
<organism evidence="3 4">
    <name type="scientific">Rhodococcus erythropolis</name>
    <name type="common">Arthrobacter picolinophilus</name>
    <dbReference type="NCBI Taxonomy" id="1833"/>
    <lineage>
        <taxon>Bacteria</taxon>
        <taxon>Bacillati</taxon>
        <taxon>Actinomycetota</taxon>
        <taxon>Actinomycetes</taxon>
        <taxon>Mycobacteriales</taxon>
        <taxon>Nocardiaceae</taxon>
        <taxon>Rhodococcus</taxon>
        <taxon>Rhodococcus erythropolis group</taxon>
    </lineage>
</organism>
<keyword evidence="1" id="KW-0812">Transmembrane</keyword>
<dbReference type="Proteomes" id="UP000325576">
    <property type="component" value="Unassembled WGS sequence"/>
</dbReference>
<evidence type="ECO:0000313" key="3">
    <source>
        <dbReference type="EMBL" id="KAB2585920.1"/>
    </source>
</evidence>
<protein>
    <recommendedName>
        <fullName evidence="2">DUF4190 domain-containing protein</fullName>
    </recommendedName>
</protein>
<name>A0A5N5E939_RHOER</name>
<keyword evidence="1" id="KW-0472">Membrane</keyword>
<reference evidence="3 4" key="1">
    <citation type="journal article" date="2017" name="Poromechanics V (2013)">
        <title>Genomic Characterization of the Arsenic-Tolerant Actinobacterium, &lt;i&gt;Rhodococcus erythropolis&lt;/i&gt; S43.</title>
        <authorList>
            <person name="Retamal-Morales G."/>
            <person name="Mehnert M."/>
            <person name="Schwabe R."/>
            <person name="Tischler D."/>
            <person name="Schloemann M."/>
            <person name="Levican G.J."/>
        </authorList>
    </citation>
    <scope>NUCLEOTIDE SEQUENCE [LARGE SCALE GENOMIC DNA]</scope>
    <source>
        <strain evidence="3 4">S43</strain>
    </source>
</reference>
<feature type="transmembrane region" description="Helical" evidence="1">
    <location>
        <begin position="52"/>
        <end position="70"/>
    </location>
</feature>
<proteinExistence type="predicted"/>
<dbReference type="InterPro" id="IPR025241">
    <property type="entry name" value="DUF4190"/>
</dbReference>
<dbReference type="EMBL" id="MRBO01000265">
    <property type="protein sequence ID" value="KAB2585920.1"/>
    <property type="molecule type" value="Genomic_DNA"/>
</dbReference>
<comment type="caution">
    <text evidence="3">The sequence shown here is derived from an EMBL/GenBank/DDBJ whole genome shotgun (WGS) entry which is preliminary data.</text>
</comment>
<keyword evidence="1" id="KW-1133">Transmembrane helix</keyword>
<evidence type="ECO:0000259" key="2">
    <source>
        <dbReference type="Pfam" id="PF13828"/>
    </source>
</evidence>
<evidence type="ECO:0000313" key="4">
    <source>
        <dbReference type="Proteomes" id="UP000325576"/>
    </source>
</evidence>
<dbReference type="AlphaFoldDB" id="A0A5N5E939"/>
<feature type="domain" description="DUF4190" evidence="2">
    <location>
        <begin position="8"/>
        <end position="63"/>
    </location>
</feature>
<sequence length="72" mass="7571">MSARTNSMSVVSLCLAVLGLGIPAIVCAHIGRSQIRWSGEGGWQSTTAAIVLGYFWILVAIVAIVTIVNVNN</sequence>
<accession>A0A5N5E939</accession>